<reference evidence="1 2" key="1">
    <citation type="submission" date="2016-04" db="EMBL/GenBank/DDBJ databases">
        <title>Complete genome sequence of the haloalkaliphilic hydrocarbon-degrading bacterium Dietzia psychralcaliphila ILA-1T, isolated from a drain of a fish product-processing plant.</title>
        <authorList>
            <person name="Zhao J."/>
            <person name="Hu B."/>
            <person name="Geng S."/>
            <person name="Nie Y."/>
            <person name="Tang Y."/>
        </authorList>
    </citation>
    <scope>NUCLEOTIDE SEQUENCE [LARGE SCALE GENOMIC DNA]</scope>
    <source>
        <strain evidence="1 2">ILA-1</strain>
    </source>
</reference>
<organism evidence="1 2">
    <name type="scientific">Dietzia psychralcaliphila</name>
    <dbReference type="NCBI Taxonomy" id="139021"/>
    <lineage>
        <taxon>Bacteria</taxon>
        <taxon>Bacillati</taxon>
        <taxon>Actinomycetota</taxon>
        <taxon>Actinomycetes</taxon>
        <taxon>Mycobacteriales</taxon>
        <taxon>Dietziaceae</taxon>
        <taxon>Dietzia</taxon>
    </lineage>
</organism>
<dbReference type="AlphaFoldDB" id="A0AAD0JND4"/>
<sequence length="68" mass="7264">MPLWKEFIMWGSLFDFAGSTIGAAGSLATNTGSTLVDSLTFLPVHIAEVFWWTVFGVAEDLGSSLPVA</sequence>
<dbReference type="EMBL" id="CP015453">
    <property type="protein sequence ID" value="AWH94267.1"/>
    <property type="molecule type" value="Genomic_DNA"/>
</dbReference>
<keyword evidence="2" id="KW-1185">Reference proteome</keyword>
<proteinExistence type="predicted"/>
<evidence type="ECO:0000313" key="2">
    <source>
        <dbReference type="Proteomes" id="UP000244903"/>
    </source>
</evidence>
<name>A0AAD0JND4_9ACTN</name>
<dbReference type="Proteomes" id="UP000244903">
    <property type="component" value="Chromosome"/>
</dbReference>
<evidence type="ECO:0000313" key="1">
    <source>
        <dbReference type="EMBL" id="AWH94267.1"/>
    </source>
</evidence>
<gene>
    <name evidence="1" type="ORF">A6048_00640</name>
</gene>
<protein>
    <submittedName>
        <fullName evidence="1">Uncharacterized protein</fullName>
    </submittedName>
</protein>
<dbReference type="KEGG" id="dpc:A6048_00640"/>
<accession>A0AAD0JND4</accession>